<dbReference type="SUPFAM" id="SSF56672">
    <property type="entry name" value="DNA/RNA polymerases"/>
    <property type="match status" value="1"/>
</dbReference>
<evidence type="ECO:0000259" key="1">
    <source>
        <dbReference type="Pfam" id="PF17919"/>
    </source>
</evidence>
<dbReference type="InterPro" id="IPR041577">
    <property type="entry name" value="RT_RNaseH_2"/>
</dbReference>
<dbReference type="Proteomes" id="UP001234989">
    <property type="component" value="Chromosome 6"/>
</dbReference>
<dbReference type="Pfam" id="PF17919">
    <property type="entry name" value="RT_RNaseH_2"/>
    <property type="match status" value="1"/>
</dbReference>
<keyword evidence="3" id="KW-1185">Reference proteome</keyword>
<proteinExistence type="predicted"/>
<sequence>ELVGLAGYYKRFFEECELSFRKLKELLTTSLLLTLPIEGEDFTIYCDASGVGLGCVLMQQGRVIAYSSRQALHEHNYPTNDLELARSLPYILSQRDLNSRKLRWISF</sequence>
<evidence type="ECO:0000313" key="2">
    <source>
        <dbReference type="EMBL" id="WMV32851.1"/>
    </source>
</evidence>
<feature type="domain" description="Reverse transcriptase/retrotransposon-derived protein RNase H-like" evidence="1">
    <location>
        <begin position="14"/>
        <end position="84"/>
    </location>
</feature>
<evidence type="ECO:0000313" key="3">
    <source>
        <dbReference type="Proteomes" id="UP001234989"/>
    </source>
</evidence>
<organism evidence="2 3">
    <name type="scientific">Solanum verrucosum</name>
    <dbReference type="NCBI Taxonomy" id="315347"/>
    <lineage>
        <taxon>Eukaryota</taxon>
        <taxon>Viridiplantae</taxon>
        <taxon>Streptophyta</taxon>
        <taxon>Embryophyta</taxon>
        <taxon>Tracheophyta</taxon>
        <taxon>Spermatophyta</taxon>
        <taxon>Magnoliopsida</taxon>
        <taxon>eudicotyledons</taxon>
        <taxon>Gunneridae</taxon>
        <taxon>Pentapetalae</taxon>
        <taxon>asterids</taxon>
        <taxon>lamiids</taxon>
        <taxon>Solanales</taxon>
        <taxon>Solanaceae</taxon>
        <taxon>Solanoideae</taxon>
        <taxon>Solaneae</taxon>
        <taxon>Solanum</taxon>
    </lineage>
</organism>
<protein>
    <recommendedName>
        <fullName evidence="1">Reverse transcriptase/retrotransposon-derived protein RNase H-like domain-containing protein</fullName>
    </recommendedName>
</protein>
<feature type="non-terminal residue" evidence="2">
    <location>
        <position position="1"/>
    </location>
</feature>
<gene>
    <name evidence="2" type="ORF">MTR67_026236</name>
</gene>
<name>A0AAF0R053_SOLVR</name>
<dbReference type="EMBL" id="CP133617">
    <property type="protein sequence ID" value="WMV32851.1"/>
    <property type="molecule type" value="Genomic_DNA"/>
</dbReference>
<dbReference type="AlphaFoldDB" id="A0AAF0R053"/>
<dbReference type="PANTHER" id="PTHR34072:SF52">
    <property type="entry name" value="RIBONUCLEASE H"/>
    <property type="match status" value="1"/>
</dbReference>
<dbReference type="PANTHER" id="PTHR34072">
    <property type="entry name" value="ENZYMATIC POLYPROTEIN-RELATED"/>
    <property type="match status" value="1"/>
</dbReference>
<reference evidence="2" key="1">
    <citation type="submission" date="2023-08" db="EMBL/GenBank/DDBJ databases">
        <title>A de novo genome assembly of Solanum verrucosum Schlechtendal, a Mexican diploid species geographically isolated from the other diploid A-genome species in potato relatives.</title>
        <authorList>
            <person name="Hosaka K."/>
        </authorList>
    </citation>
    <scope>NUCLEOTIDE SEQUENCE</scope>
    <source>
        <tissue evidence="2">Young leaves</tissue>
    </source>
</reference>
<accession>A0AAF0R053</accession>
<dbReference type="InterPro" id="IPR043502">
    <property type="entry name" value="DNA/RNA_pol_sf"/>
</dbReference>